<dbReference type="Proteomes" id="UP000198290">
    <property type="component" value="Chromosome"/>
</dbReference>
<accession>A0A3G9GD45</accession>
<dbReference type="EMBL" id="AP018823">
    <property type="protein sequence ID" value="BBF85375.1"/>
    <property type="molecule type" value="Genomic_DNA"/>
</dbReference>
<reference evidence="2" key="3">
    <citation type="journal article" date="2017" name="Plant Physiol. Biochem.">
        <title>Differential oxidative and antioxidative response of duckweed Lemna minor toward plant growth promoting/inhibiting bacteria.</title>
        <authorList>
            <person name="Ishizawa H."/>
            <person name="Kuroda M."/>
            <person name="Morikawa M."/>
            <person name="Ike M."/>
        </authorList>
    </citation>
    <scope>NUCLEOTIDE SEQUENCE [LARGE SCALE GENOMIC DNA]</scope>
    <source>
        <strain evidence="2">H3</strain>
    </source>
</reference>
<dbReference type="RefSeq" id="WP_089083414.1">
    <property type="nucleotide sequence ID" value="NZ_AP018823.1"/>
</dbReference>
<reference evidence="2" key="1">
    <citation type="journal article" date="2017" name="Biotechnol. Biofuels">
        <title>Evaluation of environmental bacterial communities as a factor affecting the growth of duckweed Lemna minor.</title>
        <authorList>
            <person name="Ishizawa H."/>
            <person name="Kuroda M."/>
            <person name="Morikawa M."/>
            <person name="Ike M."/>
        </authorList>
    </citation>
    <scope>NUCLEOTIDE SEQUENCE [LARGE SCALE GENOMIC DNA]</scope>
    <source>
        <strain evidence="2">H3</strain>
    </source>
</reference>
<evidence type="ECO:0000313" key="1">
    <source>
        <dbReference type="EMBL" id="BBF85375.1"/>
    </source>
</evidence>
<sequence length="295" mass="33650">MYDWDALWHEHEGYRTGFAVHHNDANLLADELSAKLMKPAQHPTDVAVYETPDKFILAGHDDGLQLLEVFKHGLFDITLRLVTEDEGLDEPALPYVEIHVDNLATEEQSVWRGAVSRDEEGRIWVGNRTLEEQVMPAMPFDELSFTDNAHFRDELHRVWQEDLPQLKPLIDAWFDHTDLSGAAEPHHYGDEARVQQICDRYAEIVRREQAVLSRQFSDAELQLIAHVLKNVRFEEAASCRGVWLAVETCMIDEELDQHFKVDGEALLLKMKNLSYSQEVALIEALSPLPASSTAA</sequence>
<organism evidence="1 2">
    <name type="scientific">Aquitalea magnusonii</name>
    <dbReference type="NCBI Taxonomy" id="332411"/>
    <lineage>
        <taxon>Bacteria</taxon>
        <taxon>Pseudomonadati</taxon>
        <taxon>Pseudomonadota</taxon>
        <taxon>Betaproteobacteria</taxon>
        <taxon>Neisseriales</taxon>
        <taxon>Chromobacteriaceae</taxon>
        <taxon>Aquitalea</taxon>
    </lineage>
</organism>
<evidence type="ECO:0000313" key="2">
    <source>
        <dbReference type="Proteomes" id="UP000198290"/>
    </source>
</evidence>
<keyword evidence="2" id="KW-1185">Reference proteome</keyword>
<name>A0A3G9GD45_9NEIS</name>
<reference evidence="1 2" key="2">
    <citation type="journal article" date="2017" name="Genome Announc.">
        <title>Draft genome sequence of Aquitalea magnusonii strain H3, a plant growth-promoting bacterium of duckweed Lemna minor.</title>
        <authorList>
            <person name="Ishizawa H."/>
            <person name="Kuroda M."/>
            <person name="Ike M."/>
        </authorList>
    </citation>
    <scope>NUCLEOTIDE SEQUENCE [LARGE SCALE GENOMIC DNA]</scope>
    <source>
        <strain evidence="1 2">H3</strain>
    </source>
</reference>
<dbReference type="OrthoDB" id="8593545at2"/>
<protein>
    <submittedName>
        <fullName evidence="1">Uncharacterized protein</fullName>
    </submittedName>
</protein>
<dbReference type="AlphaFoldDB" id="A0A3G9GD45"/>
<proteinExistence type="predicted"/>
<dbReference type="KEGG" id="amah:DLM_1759"/>
<gene>
    <name evidence="1" type="ORF">DLM_1759</name>
</gene>